<dbReference type="InterPro" id="IPR050908">
    <property type="entry name" value="SmbC-like"/>
</dbReference>
<dbReference type="PANTHER" id="PTHR40055:SF1">
    <property type="entry name" value="TRANSCRIPTIONAL REGULATOR YGIV-RELATED"/>
    <property type="match status" value="1"/>
</dbReference>
<dbReference type="InterPro" id="IPR029442">
    <property type="entry name" value="GyrI-like"/>
</dbReference>
<dbReference type="InterPro" id="IPR010499">
    <property type="entry name" value="AraC_E-bd"/>
</dbReference>
<organism evidence="2 3">
    <name type="scientific">Kitasatospora putterlickiae</name>
    <dbReference type="NCBI Taxonomy" id="221725"/>
    <lineage>
        <taxon>Bacteria</taxon>
        <taxon>Bacillati</taxon>
        <taxon>Actinomycetota</taxon>
        <taxon>Actinomycetes</taxon>
        <taxon>Kitasatosporales</taxon>
        <taxon>Streptomycetaceae</taxon>
        <taxon>Kitasatospora</taxon>
    </lineage>
</organism>
<dbReference type="PANTHER" id="PTHR40055">
    <property type="entry name" value="TRANSCRIPTIONAL REGULATOR YGIV-RELATED"/>
    <property type="match status" value="1"/>
</dbReference>
<evidence type="ECO:0000313" key="3">
    <source>
        <dbReference type="Proteomes" id="UP001499863"/>
    </source>
</evidence>
<comment type="caution">
    <text evidence="2">The sequence shown here is derived from an EMBL/GenBank/DDBJ whole genome shotgun (WGS) entry which is preliminary data.</text>
</comment>
<reference evidence="2 3" key="1">
    <citation type="journal article" date="2019" name="Int. J. Syst. Evol. Microbiol.">
        <title>The Global Catalogue of Microorganisms (GCM) 10K type strain sequencing project: providing services to taxonomists for standard genome sequencing and annotation.</title>
        <authorList>
            <consortium name="The Broad Institute Genomics Platform"/>
            <consortium name="The Broad Institute Genome Sequencing Center for Infectious Disease"/>
            <person name="Wu L."/>
            <person name="Ma J."/>
        </authorList>
    </citation>
    <scope>NUCLEOTIDE SEQUENCE [LARGE SCALE GENOMIC DNA]</scope>
    <source>
        <strain evidence="2 3">JCM 12393</strain>
    </source>
</reference>
<evidence type="ECO:0000259" key="1">
    <source>
        <dbReference type="SMART" id="SM00871"/>
    </source>
</evidence>
<sequence length="150" mass="16573">MFTLEEIPESRIAYLRRTGPYGAGNGIQMERLKAWASAQRWPSADTAVLGIAHDDPARTPADVCRYDTCLVVPDDADIRGPGIRETRLAGGRYAVLTVAHTSEALERAWSGLFDGLADRDLAFDATRPVLERYRPVLLAQHLCEICVPVH</sequence>
<feature type="domain" description="AraC effector-binding" evidence="1">
    <location>
        <begin position="1"/>
        <end position="150"/>
    </location>
</feature>
<dbReference type="SUPFAM" id="SSF55136">
    <property type="entry name" value="Probable bacterial effector-binding domain"/>
    <property type="match status" value="1"/>
</dbReference>
<evidence type="ECO:0000313" key="2">
    <source>
        <dbReference type="EMBL" id="GAA1385892.1"/>
    </source>
</evidence>
<proteinExistence type="predicted"/>
<dbReference type="InterPro" id="IPR011256">
    <property type="entry name" value="Reg_factor_effector_dom_sf"/>
</dbReference>
<keyword evidence="3" id="KW-1185">Reference proteome</keyword>
<dbReference type="SMART" id="SM00871">
    <property type="entry name" value="AraC_E_bind"/>
    <property type="match status" value="1"/>
</dbReference>
<dbReference type="Pfam" id="PF06445">
    <property type="entry name" value="GyrI-like"/>
    <property type="match status" value="1"/>
</dbReference>
<dbReference type="Proteomes" id="UP001499863">
    <property type="component" value="Unassembled WGS sequence"/>
</dbReference>
<name>A0ABN1XP48_9ACTN</name>
<dbReference type="Gene3D" id="3.20.80.10">
    <property type="entry name" value="Regulatory factor, effector binding domain"/>
    <property type="match status" value="1"/>
</dbReference>
<dbReference type="EMBL" id="BAAAKJ010000042">
    <property type="protein sequence ID" value="GAA1385892.1"/>
    <property type="molecule type" value="Genomic_DNA"/>
</dbReference>
<dbReference type="RefSeq" id="WP_344326310.1">
    <property type="nucleotide sequence ID" value="NZ_BAAAKJ010000042.1"/>
</dbReference>
<gene>
    <name evidence="2" type="ORF">GCM10009639_08930</name>
</gene>
<accession>A0ABN1XP48</accession>
<protein>
    <submittedName>
        <fullName evidence="2">GyrI-like domain-containing protein</fullName>
    </submittedName>
</protein>